<accession>A0A328AC71</accession>
<keyword evidence="1" id="KW-0732">Signal</keyword>
<reference evidence="3" key="1">
    <citation type="submission" date="2018-05" db="EMBL/GenBank/DDBJ databases">
        <authorList>
            <person name="Li X."/>
        </authorList>
    </citation>
    <scope>NUCLEOTIDE SEQUENCE [LARGE SCALE GENOMIC DNA]</scope>
    <source>
        <strain evidence="3">YIM 73061</strain>
    </source>
</reference>
<dbReference type="EMBL" id="QFYR01000003">
    <property type="protein sequence ID" value="RAK52342.1"/>
    <property type="molecule type" value="Genomic_DNA"/>
</dbReference>
<dbReference type="Proteomes" id="UP000249725">
    <property type="component" value="Unassembled WGS sequence"/>
</dbReference>
<evidence type="ECO:0008006" key="4">
    <source>
        <dbReference type="Google" id="ProtNLM"/>
    </source>
</evidence>
<organism evidence="2 3">
    <name type="scientific">Phenylobacterium deserti</name>
    <dbReference type="NCBI Taxonomy" id="1914756"/>
    <lineage>
        <taxon>Bacteria</taxon>
        <taxon>Pseudomonadati</taxon>
        <taxon>Pseudomonadota</taxon>
        <taxon>Alphaproteobacteria</taxon>
        <taxon>Caulobacterales</taxon>
        <taxon>Caulobacteraceae</taxon>
        <taxon>Phenylobacterium</taxon>
    </lineage>
</organism>
<dbReference type="Gene3D" id="2.40.160.170">
    <property type="match status" value="1"/>
</dbReference>
<evidence type="ECO:0000313" key="2">
    <source>
        <dbReference type="EMBL" id="RAK52342.1"/>
    </source>
</evidence>
<comment type="caution">
    <text evidence="2">The sequence shown here is derived from an EMBL/GenBank/DDBJ whole genome shotgun (WGS) entry which is preliminary data.</text>
</comment>
<name>A0A328AC71_9CAUL</name>
<dbReference type="RefSeq" id="WP_111515666.1">
    <property type="nucleotide sequence ID" value="NZ_QFYR01000003.1"/>
</dbReference>
<protein>
    <recommendedName>
        <fullName evidence="4">Outer membrane protein beta-barrel domain-containing protein</fullName>
    </recommendedName>
</protein>
<evidence type="ECO:0000256" key="1">
    <source>
        <dbReference type="SAM" id="SignalP"/>
    </source>
</evidence>
<feature type="chain" id="PRO_5016442491" description="Outer membrane protein beta-barrel domain-containing protein" evidence="1">
    <location>
        <begin position="22"/>
        <end position="221"/>
    </location>
</feature>
<dbReference type="OrthoDB" id="7256004at2"/>
<dbReference type="AlphaFoldDB" id="A0A328AC71"/>
<sequence length="221" mass="23046">MRALVVLAAAAAVFGTAPALAQTSPFAAGVNLGTPGVGAELQYQAAPGLVLRGGGDWLSYSRDETYSDIPYDGKLKSRTAGLFADWHPGGGAFLVSAGAYFGKRELELRSEPTGNVTVGGQTFTPAQIGRLEGEAKLSDVQPFVGLGFDNTFTSGGAWGFKALVGVSFSDDPEVDLRAVGGAFSDQPAVQAAVAQEAADIREDASDYKYYPVVQIGVTRRF</sequence>
<feature type="signal peptide" evidence="1">
    <location>
        <begin position="1"/>
        <end position="21"/>
    </location>
</feature>
<gene>
    <name evidence="2" type="ORF">DJ018_14520</name>
</gene>
<proteinExistence type="predicted"/>
<evidence type="ECO:0000313" key="3">
    <source>
        <dbReference type="Proteomes" id="UP000249725"/>
    </source>
</evidence>
<keyword evidence="3" id="KW-1185">Reference proteome</keyword>